<evidence type="ECO:0000256" key="4">
    <source>
        <dbReference type="PROSITE-ProRule" id="PRU00134"/>
    </source>
</evidence>
<accession>A0AAW0BHS4</accession>
<dbReference type="SUPFAM" id="SSF144232">
    <property type="entry name" value="HIT/MYND zinc finger-like"/>
    <property type="match status" value="1"/>
</dbReference>
<protein>
    <recommendedName>
        <fullName evidence="6">MYND-type domain-containing protein</fullName>
    </recommendedName>
</protein>
<keyword evidence="1" id="KW-0479">Metal-binding</keyword>
<evidence type="ECO:0000256" key="1">
    <source>
        <dbReference type="ARBA" id="ARBA00022723"/>
    </source>
</evidence>
<evidence type="ECO:0000256" key="5">
    <source>
        <dbReference type="SAM" id="MobiDB-lite"/>
    </source>
</evidence>
<feature type="domain" description="MYND-type" evidence="6">
    <location>
        <begin position="417"/>
        <end position="458"/>
    </location>
</feature>
<evidence type="ECO:0000256" key="2">
    <source>
        <dbReference type="ARBA" id="ARBA00022771"/>
    </source>
</evidence>
<dbReference type="Pfam" id="PF01753">
    <property type="entry name" value="zf-MYND"/>
    <property type="match status" value="1"/>
</dbReference>
<evidence type="ECO:0000259" key="6">
    <source>
        <dbReference type="PROSITE" id="PS50865"/>
    </source>
</evidence>
<evidence type="ECO:0000313" key="7">
    <source>
        <dbReference type="EMBL" id="KAK7025976.1"/>
    </source>
</evidence>
<keyword evidence="2 4" id="KW-0863">Zinc-finger</keyword>
<sequence length="489" mass="55910">MLITYHIAKGHDSRNARITGITRNLPDQIPLTGAVWMPLLSTPPTSPSYNINSPDRTAEGLLYAINILGRALSLDTPQALKFIKDMWSKLCSHTIALLDSFVMSGNPATPLGRDYQVRLLISVIFLIMVPVRLGDNFSLREQTNIIRSHPEFLPYLFKVVFRLAEIRHPWFEYVSMRVARLEENELGDSQLRRAFPDIQRRYDIPGICVGFLSEELEKPNEEIDGYTIAALLGLMVFCIKYEPVTCNQFLSRNLIPYLCAISKRFTFLLGCCRRVEDTDIACQCIMLSNDFVWARRAEGFSWLSIALENDILHSIQDLPGIISTPGVYSDELPDAIEAFQRLVSGIMPFLIFRSVLNRVLPQMSHLKASQFLQNASSVRSLRALADAVKALDEEAWRMKLLMYQFDDSDTYALCCLNEKCPKRKSPGRKRVRYKRCSRCYYATYCSRKCQVKSWDSHKAFPGKSRPTKMRSGDKHPEQSWRSSTFVTGQ</sequence>
<dbReference type="EMBL" id="JAYKXP010000109">
    <property type="protein sequence ID" value="KAK7025976.1"/>
    <property type="molecule type" value="Genomic_DNA"/>
</dbReference>
<organism evidence="7 8">
    <name type="scientific">Paramarasmius palmivorus</name>
    <dbReference type="NCBI Taxonomy" id="297713"/>
    <lineage>
        <taxon>Eukaryota</taxon>
        <taxon>Fungi</taxon>
        <taxon>Dikarya</taxon>
        <taxon>Basidiomycota</taxon>
        <taxon>Agaricomycotina</taxon>
        <taxon>Agaricomycetes</taxon>
        <taxon>Agaricomycetidae</taxon>
        <taxon>Agaricales</taxon>
        <taxon>Marasmiineae</taxon>
        <taxon>Marasmiaceae</taxon>
        <taxon>Paramarasmius</taxon>
    </lineage>
</organism>
<feature type="compositionally biased region" description="Polar residues" evidence="5">
    <location>
        <begin position="479"/>
        <end position="489"/>
    </location>
</feature>
<dbReference type="GO" id="GO:0008270">
    <property type="term" value="F:zinc ion binding"/>
    <property type="evidence" value="ECO:0007669"/>
    <property type="project" value="UniProtKB-KW"/>
</dbReference>
<dbReference type="AlphaFoldDB" id="A0AAW0BHS4"/>
<dbReference type="Gene3D" id="6.10.140.2220">
    <property type="match status" value="1"/>
</dbReference>
<dbReference type="PROSITE" id="PS50865">
    <property type="entry name" value="ZF_MYND_2"/>
    <property type="match status" value="1"/>
</dbReference>
<name>A0AAW0BHS4_9AGAR</name>
<proteinExistence type="predicted"/>
<reference evidence="7 8" key="1">
    <citation type="submission" date="2024-01" db="EMBL/GenBank/DDBJ databases">
        <title>A draft genome for a cacao thread blight-causing isolate of Paramarasmius palmivorus.</title>
        <authorList>
            <person name="Baruah I.K."/>
            <person name="Bukari Y."/>
            <person name="Amoako-Attah I."/>
            <person name="Meinhardt L.W."/>
            <person name="Bailey B.A."/>
            <person name="Cohen S.P."/>
        </authorList>
    </citation>
    <scope>NUCLEOTIDE SEQUENCE [LARGE SCALE GENOMIC DNA]</scope>
    <source>
        <strain evidence="7 8">GH-12</strain>
    </source>
</reference>
<keyword evidence="3" id="KW-0862">Zinc</keyword>
<feature type="region of interest" description="Disordered" evidence="5">
    <location>
        <begin position="457"/>
        <end position="489"/>
    </location>
</feature>
<keyword evidence="8" id="KW-1185">Reference proteome</keyword>
<dbReference type="Proteomes" id="UP001383192">
    <property type="component" value="Unassembled WGS sequence"/>
</dbReference>
<dbReference type="InterPro" id="IPR002893">
    <property type="entry name" value="Znf_MYND"/>
</dbReference>
<gene>
    <name evidence="7" type="ORF">VNI00_015806</name>
</gene>
<comment type="caution">
    <text evidence="7">The sequence shown here is derived from an EMBL/GenBank/DDBJ whole genome shotgun (WGS) entry which is preliminary data.</text>
</comment>
<evidence type="ECO:0000313" key="8">
    <source>
        <dbReference type="Proteomes" id="UP001383192"/>
    </source>
</evidence>
<evidence type="ECO:0000256" key="3">
    <source>
        <dbReference type="ARBA" id="ARBA00022833"/>
    </source>
</evidence>